<proteinExistence type="predicted"/>
<evidence type="ECO:0000313" key="2">
    <source>
        <dbReference type="Proteomes" id="UP000029567"/>
    </source>
</evidence>
<comment type="caution">
    <text evidence="1">The sequence shown here is derived from an EMBL/GenBank/DDBJ whole genome shotgun (WGS) entry which is preliminary data.</text>
</comment>
<evidence type="ECO:0000313" key="1">
    <source>
        <dbReference type="EMBL" id="KGG95552.1"/>
    </source>
</evidence>
<dbReference type="EMBL" id="AWTN01000056">
    <property type="protein sequence ID" value="KGG95552.1"/>
    <property type="molecule type" value="Genomic_DNA"/>
</dbReference>
<protein>
    <submittedName>
        <fullName evidence="1">Uncharacterized protein</fullName>
    </submittedName>
</protein>
<accession>A0A0E3BKT7</accession>
<gene>
    <name evidence="1" type="ORF">P245_06365</name>
</gene>
<reference evidence="1 2" key="1">
    <citation type="submission" date="2013-09" db="EMBL/GenBank/DDBJ databases">
        <title>High correlation between genotypes and phenotypes of environmental bacteria Comamonas testosteroni strains.</title>
        <authorList>
            <person name="Liu L."/>
            <person name="Zhu W."/>
            <person name="Xia X."/>
            <person name="Xu B."/>
            <person name="Luo M."/>
            <person name="Wang G."/>
        </authorList>
    </citation>
    <scope>NUCLEOTIDE SEQUENCE [LARGE SCALE GENOMIC DNA]</scope>
    <source>
        <strain evidence="1 2">JL14</strain>
    </source>
</reference>
<sequence length="229" mass="25862">MSSFDQREISVHWHLCDELSVKEAALLIVGVDPASETGSQCDTWKVHERPEGYEAVKRAICNALRKGQINGSNVEIFDYDINRNPIGTFPNTTDIESSVIERDSLVIWLKSRNVSTGFFFPPLQAVTGPEYLDPQHPRYSDKLAAAVMVWQAMEDENLRRGKSLVTAMKDWLETRYKEFNMVHDHDNPKSNYKVGERNDGAIKQVAQVANWLTKGGSTTTPEKPVDPPQ</sequence>
<dbReference type="Proteomes" id="UP000029567">
    <property type="component" value="Unassembled WGS sequence"/>
</dbReference>
<name>A0A0E3BKT7_9BURK</name>
<dbReference type="AlphaFoldDB" id="A0A0E3BKT7"/>
<organism evidence="1 2">
    <name type="scientific">Comamonas thiooxydans</name>
    <dbReference type="NCBI Taxonomy" id="363952"/>
    <lineage>
        <taxon>Bacteria</taxon>
        <taxon>Pseudomonadati</taxon>
        <taxon>Pseudomonadota</taxon>
        <taxon>Betaproteobacteria</taxon>
        <taxon>Burkholderiales</taxon>
        <taxon>Comamonadaceae</taxon>
        <taxon>Comamonas</taxon>
    </lineage>
</organism>
<dbReference type="RefSeq" id="WP_034378133.1">
    <property type="nucleotide sequence ID" value="NZ_AWTN01000056.1"/>
</dbReference>